<gene>
    <name evidence="1" type="ORF">KI387_016707</name>
</gene>
<dbReference type="EMBL" id="JAHRHJ020000003">
    <property type="protein sequence ID" value="KAH9322068.1"/>
    <property type="molecule type" value="Genomic_DNA"/>
</dbReference>
<comment type="caution">
    <text evidence="1">The sequence shown here is derived from an EMBL/GenBank/DDBJ whole genome shotgun (WGS) entry which is preliminary data.</text>
</comment>
<sequence length="51" mass="6130">TYFQDDLKGVRPSLGEMNIKLKEGVHPIRKMHYRMNPDLRMKVKEEIDKML</sequence>
<protein>
    <submittedName>
        <fullName evidence="1">Uncharacterized protein</fullName>
    </submittedName>
</protein>
<accession>A0AA38LEJ4</accession>
<dbReference type="Gene3D" id="3.10.10.10">
    <property type="entry name" value="HIV Type 1 Reverse Transcriptase, subunit A, domain 1"/>
    <property type="match status" value="1"/>
</dbReference>
<reference evidence="1 2" key="1">
    <citation type="journal article" date="2021" name="Nat. Plants">
        <title>The Taxus genome provides insights into paclitaxel biosynthesis.</title>
        <authorList>
            <person name="Xiong X."/>
            <person name="Gou J."/>
            <person name="Liao Q."/>
            <person name="Li Y."/>
            <person name="Zhou Q."/>
            <person name="Bi G."/>
            <person name="Li C."/>
            <person name="Du R."/>
            <person name="Wang X."/>
            <person name="Sun T."/>
            <person name="Guo L."/>
            <person name="Liang H."/>
            <person name="Lu P."/>
            <person name="Wu Y."/>
            <person name="Zhang Z."/>
            <person name="Ro D.K."/>
            <person name="Shang Y."/>
            <person name="Huang S."/>
            <person name="Yan J."/>
        </authorList>
    </citation>
    <scope>NUCLEOTIDE SEQUENCE [LARGE SCALE GENOMIC DNA]</scope>
    <source>
        <strain evidence="1">Ta-2019</strain>
    </source>
</reference>
<organism evidence="1 2">
    <name type="scientific">Taxus chinensis</name>
    <name type="common">Chinese yew</name>
    <name type="synonym">Taxus wallichiana var. chinensis</name>
    <dbReference type="NCBI Taxonomy" id="29808"/>
    <lineage>
        <taxon>Eukaryota</taxon>
        <taxon>Viridiplantae</taxon>
        <taxon>Streptophyta</taxon>
        <taxon>Embryophyta</taxon>
        <taxon>Tracheophyta</taxon>
        <taxon>Spermatophyta</taxon>
        <taxon>Pinopsida</taxon>
        <taxon>Pinidae</taxon>
        <taxon>Conifers II</taxon>
        <taxon>Cupressales</taxon>
        <taxon>Taxaceae</taxon>
        <taxon>Taxus</taxon>
    </lineage>
</organism>
<proteinExistence type="predicted"/>
<dbReference type="AlphaFoldDB" id="A0AA38LEJ4"/>
<name>A0AA38LEJ4_TAXCH</name>
<dbReference type="Proteomes" id="UP000824469">
    <property type="component" value="Unassembled WGS sequence"/>
</dbReference>
<evidence type="ECO:0000313" key="2">
    <source>
        <dbReference type="Proteomes" id="UP000824469"/>
    </source>
</evidence>
<evidence type="ECO:0000313" key="1">
    <source>
        <dbReference type="EMBL" id="KAH9322068.1"/>
    </source>
</evidence>
<feature type="non-terminal residue" evidence="1">
    <location>
        <position position="1"/>
    </location>
</feature>
<feature type="non-terminal residue" evidence="1">
    <location>
        <position position="51"/>
    </location>
</feature>
<keyword evidence="2" id="KW-1185">Reference proteome</keyword>